<comment type="caution">
    <text evidence="2">The sequence shown here is derived from an EMBL/GenBank/DDBJ whole genome shotgun (WGS) entry which is preliminary data.</text>
</comment>
<accession>A0AAN5CW89</accession>
<gene>
    <name evidence="2" type="ORF">PMAYCL1PPCAC_21917</name>
</gene>
<evidence type="ECO:0000313" key="2">
    <source>
        <dbReference type="EMBL" id="GMR51722.1"/>
    </source>
</evidence>
<feature type="compositionally biased region" description="Basic and acidic residues" evidence="1">
    <location>
        <begin position="278"/>
        <end position="291"/>
    </location>
</feature>
<dbReference type="AlphaFoldDB" id="A0AAN5CW89"/>
<dbReference type="EMBL" id="BTRK01000005">
    <property type="protein sequence ID" value="GMR51722.1"/>
    <property type="molecule type" value="Genomic_DNA"/>
</dbReference>
<feature type="compositionally biased region" description="Basic and acidic residues" evidence="1">
    <location>
        <begin position="213"/>
        <end position="223"/>
    </location>
</feature>
<feature type="region of interest" description="Disordered" evidence="1">
    <location>
        <begin position="195"/>
        <end position="364"/>
    </location>
</feature>
<feature type="compositionally biased region" description="Basic and acidic residues" evidence="1">
    <location>
        <begin position="312"/>
        <end position="347"/>
    </location>
</feature>
<proteinExistence type="predicted"/>
<feature type="compositionally biased region" description="Polar residues" evidence="1">
    <location>
        <begin position="224"/>
        <end position="234"/>
    </location>
</feature>
<evidence type="ECO:0000313" key="3">
    <source>
        <dbReference type="Proteomes" id="UP001328107"/>
    </source>
</evidence>
<reference evidence="3" key="1">
    <citation type="submission" date="2022-10" db="EMBL/GenBank/DDBJ databases">
        <title>Genome assembly of Pristionchus species.</title>
        <authorList>
            <person name="Yoshida K."/>
            <person name="Sommer R.J."/>
        </authorList>
    </citation>
    <scope>NUCLEOTIDE SEQUENCE [LARGE SCALE GENOMIC DNA]</scope>
    <source>
        <strain evidence="3">RS5460</strain>
    </source>
</reference>
<keyword evidence="3" id="KW-1185">Reference proteome</keyword>
<organism evidence="2 3">
    <name type="scientific">Pristionchus mayeri</name>
    <dbReference type="NCBI Taxonomy" id="1317129"/>
    <lineage>
        <taxon>Eukaryota</taxon>
        <taxon>Metazoa</taxon>
        <taxon>Ecdysozoa</taxon>
        <taxon>Nematoda</taxon>
        <taxon>Chromadorea</taxon>
        <taxon>Rhabditida</taxon>
        <taxon>Rhabditina</taxon>
        <taxon>Diplogasteromorpha</taxon>
        <taxon>Diplogasteroidea</taxon>
        <taxon>Neodiplogasteridae</taxon>
        <taxon>Pristionchus</taxon>
    </lineage>
</organism>
<name>A0AAN5CW89_9BILA</name>
<protein>
    <submittedName>
        <fullName evidence="2">Uncharacterized protein</fullName>
    </submittedName>
</protein>
<evidence type="ECO:0000256" key="1">
    <source>
        <dbReference type="SAM" id="MobiDB-lite"/>
    </source>
</evidence>
<feature type="non-terminal residue" evidence="2">
    <location>
        <position position="1"/>
    </location>
</feature>
<dbReference type="Proteomes" id="UP001328107">
    <property type="component" value="Unassembled WGS sequence"/>
</dbReference>
<sequence length="364" mass="41482">YGQKYHETLENDCACEQGAICECSLGCFCNEELCHNPRALSAVKRGAKSNKSIKEFAKKILLAREAANRRRMLEMKKEAIEGLVHPSLLPPMENEKEEDTKQLPPLIQQYRLICQELKKKGWKDTDDASNVPISTGVDGMKKGAERKKRLECLAVSSESEGRECTRDENEKRTFDIVTRKEMRMEFNEFVRCISPPNEKKKNRKYEDAPTGEQPKKEKHKESSQPESVSPLSCNENRKIKRHEDGPAGDQPKTKKGKQLDSVLDRPQKQQQIASFSFAEKKKQRIENKDSRSSASFSSVVDRMKNGQKQKKKTGEAKKGGAEKRSLKEKGESDKKEMRGRVERRESECGNGIDCNNDIVVIDEE</sequence>
<feature type="compositionally biased region" description="Basic and acidic residues" evidence="1">
    <location>
        <begin position="235"/>
        <end position="245"/>
    </location>
</feature>
<feature type="non-terminal residue" evidence="2">
    <location>
        <position position="364"/>
    </location>
</feature>